<dbReference type="SUPFAM" id="SSF101546">
    <property type="entry name" value="ASF1-like"/>
    <property type="match status" value="1"/>
</dbReference>
<sequence>MALVNITNMCVLDNPSNFLSPFQFEITFECIQQLEHDIEWKVIYVGSAENSSHDQVLDEILVGPVPLGVNRFILEADPPNPESIPKGDLLGMTVLLVTCSYRDQEFIRIGYYVHNEYVPFEGYDPEQHGEIDMSKVDLSKVGRSIVADKPRVTRFPIQWSGDVVTNAASAQEQVAGNEAVDEDDIIDDSNEAEDIEEEEEDDDDDMSVGLDETMDEGYANQPETMTE</sequence>
<comment type="similarity">
    <text evidence="2">Belongs to the ASF1 family.</text>
</comment>
<dbReference type="AlphaFoldDB" id="A0AAD3H768"/>
<dbReference type="InterPro" id="IPR017282">
    <property type="entry name" value="Hist_deposition_Asf1"/>
</dbReference>
<keyword evidence="9" id="KW-1185">Reference proteome</keyword>
<evidence type="ECO:0000256" key="6">
    <source>
        <dbReference type="ARBA" id="ARBA00023242"/>
    </source>
</evidence>
<proteinExistence type="inferred from homology"/>
<keyword evidence="5" id="KW-0143">Chaperone</keyword>
<evidence type="ECO:0000256" key="5">
    <source>
        <dbReference type="ARBA" id="ARBA00023186"/>
    </source>
</evidence>
<dbReference type="Gene3D" id="2.60.40.1490">
    <property type="entry name" value="Histone chaperone ASF1-like"/>
    <property type="match status" value="1"/>
</dbReference>
<feature type="compositionally biased region" description="Acidic residues" evidence="7">
    <location>
        <begin position="179"/>
        <end position="206"/>
    </location>
</feature>
<dbReference type="Proteomes" id="UP001054902">
    <property type="component" value="Unassembled WGS sequence"/>
</dbReference>
<protein>
    <submittedName>
        <fullName evidence="8">Histone chaperone ASF1</fullName>
    </submittedName>
</protein>
<evidence type="ECO:0000313" key="9">
    <source>
        <dbReference type="Proteomes" id="UP001054902"/>
    </source>
</evidence>
<dbReference type="GO" id="GO:0006334">
    <property type="term" value="P:nucleosome assembly"/>
    <property type="evidence" value="ECO:0007669"/>
    <property type="project" value="InterPro"/>
</dbReference>
<dbReference type="Pfam" id="PF04729">
    <property type="entry name" value="ASF1_hist_chap"/>
    <property type="match status" value="1"/>
</dbReference>
<comment type="caution">
    <text evidence="8">The sequence shown here is derived from an EMBL/GenBank/DDBJ whole genome shotgun (WGS) entry which is preliminary data.</text>
</comment>
<organism evidence="8 9">
    <name type="scientific">Chaetoceros tenuissimus</name>
    <dbReference type="NCBI Taxonomy" id="426638"/>
    <lineage>
        <taxon>Eukaryota</taxon>
        <taxon>Sar</taxon>
        <taxon>Stramenopiles</taxon>
        <taxon>Ochrophyta</taxon>
        <taxon>Bacillariophyta</taxon>
        <taxon>Coscinodiscophyceae</taxon>
        <taxon>Chaetocerotophycidae</taxon>
        <taxon>Chaetocerotales</taxon>
        <taxon>Chaetocerotaceae</taxon>
        <taxon>Chaetoceros</taxon>
    </lineage>
</organism>
<reference evidence="8 9" key="1">
    <citation type="journal article" date="2021" name="Sci. Rep.">
        <title>The genome of the diatom Chaetoceros tenuissimus carries an ancient integrated fragment of an extant virus.</title>
        <authorList>
            <person name="Hongo Y."/>
            <person name="Kimura K."/>
            <person name="Takaki Y."/>
            <person name="Yoshida Y."/>
            <person name="Baba S."/>
            <person name="Kobayashi G."/>
            <person name="Nagasaki K."/>
            <person name="Hano T."/>
            <person name="Tomaru Y."/>
        </authorList>
    </citation>
    <scope>NUCLEOTIDE SEQUENCE [LARGE SCALE GENOMIC DNA]</scope>
    <source>
        <strain evidence="8 9">NIES-3715</strain>
    </source>
</reference>
<evidence type="ECO:0000256" key="3">
    <source>
        <dbReference type="ARBA" id="ARBA00023015"/>
    </source>
</evidence>
<dbReference type="GO" id="GO:0006337">
    <property type="term" value="P:nucleosome disassembly"/>
    <property type="evidence" value="ECO:0007669"/>
    <property type="project" value="InterPro"/>
</dbReference>
<gene>
    <name evidence="8" type="ORF">CTEN210_09401</name>
</gene>
<feature type="region of interest" description="Disordered" evidence="7">
    <location>
        <begin position="169"/>
        <end position="227"/>
    </location>
</feature>
<dbReference type="GO" id="GO:0005634">
    <property type="term" value="C:nucleus"/>
    <property type="evidence" value="ECO:0007669"/>
    <property type="project" value="UniProtKB-SubCell"/>
</dbReference>
<dbReference type="InterPro" id="IPR006818">
    <property type="entry name" value="ASF1-like"/>
</dbReference>
<comment type="subcellular location">
    <subcellularLocation>
        <location evidence="1">Nucleus</location>
    </subcellularLocation>
</comment>
<evidence type="ECO:0000256" key="2">
    <source>
        <dbReference type="ARBA" id="ARBA00006051"/>
    </source>
</evidence>
<dbReference type="GO" id="GO:0042393">
    <property type="term" value="F:histone binding"/>
    <property type="evidence" value="ECO:0007669"/>
    <property type="project" value="InterPro"/>
</dbReference>
<dbReference type="InterPro" id="IPR036747">
    <property type="entry name" value="ASF1-like_sf"/>
</dbReference>
<dbReference type="GO" id="GO:0006335">
    <property type="term" value="P:DNA replication-dependent chromatin assembly"/>
    <property type="evidence" value="ECO:0007669"/>
    <property type="project" value="TreeGrafter"/>
</dbReference>
<evidence type="ECO:0000313" key="8">
    <source>
        <dbReference type="EMBL" id="GFH52925.1"/>
    </source>
</evidence>
<dbReference type="PIRSF" id="PIRSF037759">
    <property type="entry name" value="Histone_Asf1"/>
    <property type="match status" value="1"/>
</dbReference>
<dbReference type="EMBL" id="BLLK01000046">
    <property type="protein sequence ID" value="GFH52925.1"/>
    <property type="molecule type" value="Genomic_DNA"/>
</dbReference>
<dbReference type="PANTHER" id="PTHR12040:SF0">
    <property type="entry name" value="HISTONE CHAPERONE ASF1"/>
    <property type="match status" value="1"/>
</dbReference>
<keyword evidence="3" id="KW-0805">Transcription regulation</keyword>
<name>A0AAD3H768_9STRA</name>
<evidence type="ECO:0000256" key="1">
    <source>
        <dbReference type="ARBA" id="ARBA00004123"/>
    </source>
</evidence>
<dbReference type="GO" id="GO:0000785">
    <property type="term" value="C:chromatin"/>
    <property type="evidence" value="ECO:0007669"/>
    <property type="project" value="TreeGrafter"/>
</dbReference>
<keyword evidence="6" id="KW-0539">Nucleus</keyword>
<accession>A0AAD3H768</accession>
<evidence type="ECO:0000256" key="4">
    <source>
        <dbReference type="ARBA" id="ARBA00023163"/>
    </source>
</evidence>
<keyword evidence="4" id="KW-0804">Transcription</keyword>
<evidence type="ECO:0000256" key="7">
    <source>
        <dbReference type="SAM" id="MobiDB-lite"/>
    </source>
</evidence>
<dbReference type="PANTHER" id="PTHR12040">
    <property type="entry name" value="ANTI-SILENCING PROTEIN 1"/>
    <property type="match status" value="1"/>
</dbReference>